<dbReference type="PANTHER" id="PTHR33931:SF2">
    <property type="entry name" value="HOLIN-LIKE PROTEIN CIDA"/>
    <property type="match status" value="1"/>
</dbReference>
<dbReference type="Proteomes" id="UP000476064">
    <property type="component" value="Chromosome"/>
</dbReference>
<proteinExistence type="predicted"/>
<evidence type="ECO:0000256" key="1">
    <source>
        <dbReference type="ARBA" id="ARBA00004651"/>
    </source>
</evidence>
<protein>
    <submittedName>
        <fullName evidence="7">CidA/LrgA family protein</fullName>
    </submittedName>
</protein>
<feature type="transmembrane region" description="Helical" evidence="6">
    <location>
        <begin position="61"/>
        <end position="80"/>
    </location>
</feature>
<sequence length="124" mass="13595">MVRKWLLTLAQVVLFIALARLSDALVHWLRLPVPGAIAGILLLFALLKLKIVKLHWIDRGADWLTAEMLLFFIPATVGVVKYKSLVVHSGLRIAAVILVSTLAVMACAGWIGEKAARQRGNAEC</sequence>
<evidence type="ECO:0000256" key="3">
    <source>
        <dbReference type="ARBA" id="ARBA00022692"/>
    </source>
</evidence>
<accession>A0A6C0FNQ9</accession>
<keyword evidence="8" id="KW-1185">Reference proteome</keyword>
<evidence type="ECO:0000313" key="8">
    <source>
        <dbReference type="Proteomes" id="UP000476064"/>
    </source>
</evidence>
<feature type="transmembrane region" description="Helical" evidence="6">
    <location>
        <begin position="92"/>
        <end position="111"/>
    </location>
</feature>
<evidence type="ECO:0000313" key="7">
    <source>
        <dbReference type="EMBL" id="QHT58776.1"/>
    </source>
</evidence>
<evidence type="ECO:0000256" key="6">
    <source>
        <dbReference type="SAM" id="Phobius"/>
    </source>
</evidence>
<dbReference type="PANTHER" id="PTHR33931">
    <property type="entry name" value="HOLIN-LIKE PROTEIN CIDA-RELATED"/>
    <property type="match status" value="1"/>
</dbReference>
<evidence type="ECO:0000256" key="2">
    <source>
        <dbReference type="ARBA" id="ARBA00022475"/>
    </source>
</evidence>
<dbReference type="KEGG" id="plyc:GXP70_01475"/>
<keyword evidence="2" id="KW-1003">Cell membrane</keyword>
<keyword evidence="5 6" id="KW-0472">Membrane</keyword>
<dbReference type="EMBL" id="CP048209">
    <property type="protein sequence ID" value="QHT58776.1"/>
    <property type="molecule type" value="Genomic_DNA"/>
</dbReference>
<feature type="transmembrane region" description="Helical" evidence="6">
    <location>
        <begin position="31"/>
        <end position="49"/>
    </location>
</feature>
<dbReference type="Pfam" id="PF03788">
    <property type="entry name" value="LrgA"/>
    <property type="match status" value="1"/>
</dbReference>
<dbReference type="RefSeq" id="WP_162354846.1">
    <property type="nucleotide sequence ID" value="NZ_CP048209.1"/>
</dbReference>
<name>A0A6C0FNQ9_9BACL</name>
<dbReference type="GO" id="GO:0005886">
    <property type="term" value="C:plasma membrane"/>
    <property type="evidence" value="ECO:0007669"/>
    <property type="project" value="UniProtKB-SubCell"/>
</dbReference>
<comment type="subcellular location">
    <subcellularLocation>
        <location evidence="1">Cell membrane</location>
        <topology evidence="1">Multi-pass membrane protein</topology>
    </subcellularLocation>
</comment>
<reference evidence="7 8" key="1">
    <citation type="submission" date="2020-01" db="EMBL/GenBank/DDBJ databases">
        <title>Paenibacillus sp. nov., isolated from tomato rhizosphere.</title>
        <authorList>
            <person name="Weon H.-Y."/>
            <person name="Lee S.A."/>
        </authorList>
    </citation>
    <scope>NUCLEOTIDE SEQUENCE [LARGE SCALE GENOMIC DNA]</scope>
    <source>
        <strain evidence="7 8">12200R-189</strain>
    </source>
</reference>
<evidence type="ECO:0000256" key="4">
    <source>
        <dbReference type="ARBA" id="ARBA00022989"/>
    </source>
</evidence>
<organism evidence="7 8">
    <name type="scientific">Paenibacillus lycopersici</name>
    <dbReference type="NCBI Taxonomy" id="2704462"/>
    <lineage>
        <taxon>Bacteria</taxon>
        <taxon>Bacillati</taxon>
        <taxon>Bacillota</taxon>
        <taxon>Bacilli</taxon>
        <taxon>Bacillales</taxon>
        <taxon>Paenibacillaceae</taxon>
        <taxon>Paenibacillus</taxon>
    </lineage>
</organism>
<dbReference type="NCBIfam" id="NF002460">
    <property type="entry name" value="PRK01658.1"/>
    <property type="match status" value="1"/>
</dbReference>
<evidence type="ECO:0000256" key="5">
    <source>
        <dbReference type="ARBA" id="ARBA00023136"/>
    </source>
</evidence>
<keyword evidence="3 6" id="KW-0812">Transmembrane</keyword>
<keyword evidence="4 6" id="KW-1133">Transmembrane helix</keyword>
<gene>
    <name evidence="7" type="ORF">GXP70_01475</name>
</gene>
<dbReference type="InterPro" id="IPR005538">
    <property type="entry name" value="LrgA/CidA"/>
</dbReference>
<dbReference type="AlphaFoldDB" id="A0A6C0FNQ9"/>